<reference evidence="2" key="2">
    <citation type="submission" date="2021-04" db="EMBL/GenBank/DDBJ databases">
        <authorList>
            <person name="Gilroy R."/>
        </authorList>
    </citation>
    <scope>NUCLEOTIDE SEQUENCE</scope>
    <source>
        <strain evidence="2">14975</strain>
    </source>
</reference>
<gene>
    <name evidence="2" type="ORF">H9862_08275</name>
</gene>
<accession>A0A9D1VCJ7</accession>
<name>A0A9D1VCJ7_9BACT</name>
<reference evidence="2" key="1">
    <citation type="journal article" date="2021" name="PeerJ">
        <title>Extensive microbial diversity within the chicken gut microbiome revealed by metagenomics and culture.</title>
        <authorList>
            <person name="Gilroy R."/>
            <person name="Ravi A."/>
            <person name="Getino M."/>
            <person name="Pursley I."/>
            <person name="Horton D.L."/>
            <person name="Alikhan N.F."/>
            <person name="Baker D."/>
            <person name="Gharbi K."/>
            <person name="Hall N."/>
            <person name="Watson M."/>
            <person name="Adriaenssens E.M."/>
            <person name="Foster-Nyarko E."/>
            <person name="Jarju S."/>
            <person name="Secka A."/>
            <person name="Antonio M."/>
            <person name="Oren A."/>
            <person name="Chaudhuri R.R."/>
            <person name="La Ragione R."/>
            <person name="Hildebrand F."/>
            <person name="Pallen M.J."/>
        </authorList>
    </citation>
    <scope>NUCLEOTIDE SEQUENCE</scope>
    <source>
        <strain evidence="2">14975</strain>
    </source>
</reference>
<evidence type="ECO:0000313" key="3">
    <source>
        <dbReference type="Proteomes" id="UP000823964"/>
    </source>
</evidence>
<proteinExistence type="predicted"/>
<evidence type="ECO:0000313" key="2">
    <source>
        <dbReference type="EMBL" id="HIX20578.1"/>
    </source>
</evidence>
<sequence length="162" mass="18176">MESHVRIPLEDFPEDGLKLIGDADGALFELDGPDARSIGPLHYELEARLYDTELLVRGQLSAPFRFRCERCLNEFDYTVTVDELTLSYDTKGKIDLDLTEDLREEILLILPAYPKCEISGLECPLNDTFGDFRLDKDPEPGVNSATPSGKSVWDALDQLPKA</sequence>
<dbReference type="Proteomes" id="UP000823964">
    <property type="component" value="Unassembled WGS sequence"/>
</dbReference>
<dbReference type="EMBL" id="DXFQ01000156">
    <property type="protein sequence ID" value="HIX20578.1"/>
    <property type="molecule type" value="Genomic_DNA"/>
</dbReference>
<evidence type="ECO:0000256" key="1">
    <source>
        <dbReference type="SAM" id="MobiDB-lite"/>
    </source>
</evidence>
<dbReference type="AlphaFoldDB" id="A0A9D1VCJ7"/>
<feature type="region of interest" description="Disordered" evidence="1">
    <location>
        <begin position="136"/>
        <end position="162"/>
    </location>
</feature>
<protein>
    <submittedName>
        <fullName evidence="2">DUF177 domain-containing protein</fullName>
    </submittedName>
</protein>
<organism evidence="2 3">
    <name type="scientific">Candidatus Akkermansia intestinigallinarum</name>
    <dbReference type="NCBI Taxonomy" id="2838431"/>
    <lineage>
        <taxon>Bacteria</taxon>
        <taxon>Pseudomonadati</taxon>
        <taxon>Verrucomicrobiota</taxon>
        <taxon>Verrucomicrobiia</taxon>
        <taxon>Verrucomicrobiales</taxon>
        <taxon>Akkermansiaceae</taxon>
        <taxon>Akkermansia</taxon>
    </lineage>
</organism>
<comment type="caution">
    <text evidence="2">The sequence shown here is derived from an EMBL/GenBank/DDBJ whole genome shotgun (WGS) entry which is preliminary data.</text>
</comment>